<proteinExistence type="predicted"/>
<keyword evidence="3" id="KW-1185">Reference proteome</keyword>
<name>A0A3D9SV25_9ACTN</name>
<evidence type="ECO:0000313" key="2">
    <source>
        <dbReference type="EMBL" id="REE97893.1"/>
    </source>
</evidence>
<dbReference type="Proteomes" id="UP000256661">
    <property type="component" value="Unassembled WGS sequence"/>
</dbReference>
<evidence type="ECO:0000256" key="1">
    <source>
        <dbReference type="SAM" id="MobiDB-lite"/>
    </source>
</evidence>
<sequence>MRPCSRAIPGAHSQNRCVPAWRLARRQNELTRERLDHSFDCCRRPAQREHWHKLSGGLHNSSGVCRNARSSPARRTRSGCRRYIHGDECARVPAFPVALRPLGRLRAAGNWDSLPAAPCTVCFARWPDQTSGSHRTLDNPSLCRTVCRGHSTSSATTARSQRRQPRGCPVRSGLGNRRGARGLHANGWPGRGGSRRCGLRAPCRALPRLPVPGAVAGSGDDGGDVGVLVHVDSAHILPSRGLHERTTDEVIAAVESVFGPGKVVDRLYFKLKDSTKPADVRKRESLPHLAEVAEGCELEVRRGTADPAAAIAGRR</sequence>
<gene>
    <name evidence="2" type="ORF">DFJ69_3370</name>
</gene>
<feature type="region of interest" description="Disordered" evidence="1">
    <location>
        <begin position="153"/>
        <end position="187"/>
    </location>
</feature>
<comment type="caution">
    <text evidence="2">The sequence shown here is derived from an EMBL/GenBank/DDBJ whole genome shotgun (WGS) entry which is preliminary data.</text>
</comment>
<evidence type="ECO:0000313" key="3">
    <source>
        <dbReference type="Proteomes" id="UP000256661"/>
    </source>
</evidence>
<dbReference type="EMBL" id="QTTT01000001">
    <property type="protein sequence ID" value="REE97893.1"/>
    <property type="molecule type" value="Genomic_DNA"/>
</dbReference>
<accession>A0A3D9SV25</accession>
<dbReference type="AlphaFoldDB" id="A0A3D9SV25"/>
<reference evidence="2 3" key="1">
    <citation type="submission" date="2018-08" db="EMBL/GenBank/DDBJ databases">
        <title>Sequencing the genomes of 1000 actinobacteria strains.</title>
        <authorList>
            <person name="Klenk H.-P."/>
        </authorList>
    </citation>
    <scope>NUCLEOTIDE SEQUENCE [LARGE SCALE GENOMIC DNA]</scope>
    <source>
        <strain evidence="2 3">DSM 43927</strain>
    </source>
</reference>
<protein>
    <submittedName>
        <fullName evidence="2">Uncharacterized protein</fullName>
    </submittedName>
</protein>
<organism evidence="2 3">
    <name type="scientific">Thermomonospora umbrina</name>
    <dbReference type="NCBI Taxonomy" id="111806"/>
    <lineage>
        <taxon>Bacteria</taxon>
        <taxon>Bacillati</taxon>
        <taxon>Actinomycetota</taxon>
        <taxon>Actinomycetes</taxon>
        <taxon>Streptosporangiales</taxon>
        <taxon>Thermomonosporaceae</taxon>
        <taxon>Thermomonospora</taxon>
    </lineage>
</organism>